<evidence type="ECO:0000256" key="9">
    <source>
        <dbReference type="ARBA" id="ARBA00049187"/>
    </source>
</evidence>
<dbReference type="InterPro" id="IPR012999">
    <property type="entry name" value="Pyr_OxRdtase_I_AS"/>
</dbReference>
<dbReference type="InterPro" id="IPR016156">
    <property type="entry name" value="FAD/NAD-linked_Rdtase_dimer_sf"/>
</dbReference>
<dbReference type="EC" id="1.8.1.4" evidence="2 10"/>
<accession>A0A2R4WXL8</accession>
<dbReference type="SUPFAM" id="SSF51230">
    <property type="entry name" value="Single hybrid motif"/>
    <property type="match status" value="1"/>
</dbReference>
<dbReference type="Gene3D" id="3.30.390.30">
    <property type="match status" value="1"/>
</dbReference>
<dbReference type="PROSITE" id="PS00076">
    <property type="entry name" value="PYRIDINE_REDOX_1"/>
    <property type="match status" value="1"/>
</dbReference>
<dbReference type="Gene3D" id="3.50.50.60">
    <property type="entry name" value="FAD/NAD(P)-binding domain"/>
    <property type="match status" value="2"/>
</dbReference>
<keyword evidence="7" id="KW-1015">Disulfide bond</keyword>
<dbReference type="InterPro" id="IPR006258">
    <property type="entry name" value="Lipoamide_DH"/>
</dbReference>
<evidence type="ECO:0000256" key="4">
    <source>
        <dbReference type="ARBA" id="ARBA00022827"/>
    </source>
</evidence>
<keyword evidence="6 10" id="KW-0520">NAD</keyword>
<dbReference type="InterPro" id="IPR023753">
    <property type="entry name" value="FAD/NAD-binding_dom"/>
</dbReference>
<dbReference type="GO" id="GO:0050660">
    <property type="term" value="F:flavin adenine dinucleotide binding"/>
    <property type="evidence" value="ECO:0007669"/>
    <property type="project" value="InterPro"/>
</dbReference>
<proteinExistence type="inferred from homology"/>
<name>A0A2R4WXL8_9EURY</name>
<keyword evidence="5 10" id="KW-0560">Oxidoreductase</keyword>
<dbReference type="GO" id="GO:0006103">
    <property type="term" value="P:2-oxoglutarate metabolic process"/>
    <property type="evidence" value="ECO:0007669"/>
    <property type="project" value="TreeGrafter"/>
</dbReference>
<dbReference type="Pfam" id="PF02852">
    <property type="entry name" value="Pyr_redox_dim"/>
    <property type="match status" value="1"/>
</dbReference>
<dbReference type="Pfam" id="PF07992">
    <property type="entry name" value="Pyr_redox_2"/>
    <property type="match status" value="1"/>
</dbReference>
<organism evidence="13 14">
    <name type="scientific">Halococcoides cellulosivorans</name>
    <dbReference type="NCBI Taxonomy" id="1679096"/>
    <lineage>
        <taxon>Archaea</taxon>
        <taxon>Methanobacteriati</taxon>
        <taxon>Methanobacteriota</taxon>
        <taxon>Stenosarchaea group</taxon>
        <taxon>Halobacteria</taxon>
        <taxon>Halobacteriales</taxon>
        <taxon>Haloarculaceae</taxon>
        <taxon>Halococcoides</taxon>
    </lineage>
</organism>
<dbReference type="SUPFAM" id="SSF51905">
    <property type="entry name" value="FAD/NAD(P)-binding domain"/>
    <property type="match status" value="1"/>
</dbReference>
<keyword evidence="14" id="KW-1185">Reference proteome</keyword>
<evidence type="ECO:0000259" key="12">
    <source>
        <dbReference type="PROSITE" id="PS50968"/>
    </source>
</evidence>
<evidence type="ECO:0000256" key="7">
    <source>
        <dbReference type="ARBA" id="ARBA00023157"/>
    </source>
</evidence>
<dbReference type="CDD" id="cd06849">
    <property type="entry name" value="lipoyl_domain"/>
    <property type="match status" value="1"/>
</dbReference>
<feature type="region of interest" description="Disordered" evidence="11">
    <location>
        <begin position="77"/>
        <end position="152"/>
    </location>
</feature>
<comment type="similarity">
    <text evidence="1 10">Belongs to the class-I pyridine nucleotide-disulfide oxidoreductase family.</text>
</comment>
<evidence type="ECO:0000313" key="14">
    <source>
        <dbReference type="Proteomes" id="UP000244727"/>
    </source>
</evidence>
<evidence type="ECO:0000256" key="5">
    <source>
        <dbReference type="ARBA" id="ARBA00023002"/>
    </source>
</evidence>
<dbReference type="FunFam" id="3.30.390.30:FF:000001">
    <property type="entry name" value="Dihydrolipoyl dehydrogenase"/>
    <property type="match status" value="1"/>
</dbReference>
<evidence type="ECO:0000256" key="6">
    <source>
        <dbReference type="ARBA" id="ARBA00023027"/>
    </source>
</evidence>
<dbReference type="Proteomes" id="UP000244727">
    <property type="component" value="Chromosome"/>
</dbReference>
<reference evidence="13 14" key="1">
    <citation type="submission" date="2018-04" db="EMBL/GenBank/DDBJ databases">
        <title>Halococcoides cellulosivorans gen. nov., sp. nov., an extremely halophilic cellulose-utilizing haloarchaeon from hypersaline lakes.</title>
        <authorList>
            <person name="Sorokin D.Y."/>
            <person name="Toshchakov S.V."/>
            <person name="Samarov N.I."/>
            <person name="Korzhenkov A."/>
            <person name="Kublanov I.V."/>
        </authorList>
    </citation>
    <scope>NUCLEOTIDE SEQUENCE [LARGE SCALE GENOMIC DNA]</scope>
    <source>
        <strain evidence="13 14">HArcel1</strain>
    </source>
</reference>
<dbReference type="InterPro" id="IPR011053">
    <property type="entry name" value="Single_hybrid_motif"/>
</dbReference>
<keyword evidence="8 10" id="KW-0676">Redox-active center</keyword>
<dbReference type="Gene3D" id="2.40.50.100">
    <property type="match status" value="1"/>
</dbReference>
<dbReference type="PROSITE" id="PS50968">
    <property type="entry name" value="BIOTINYL_LIPOYL"/>
    <property type="match status" value="1"/>
</dbReference>
<dbReference type="PANTHER" id="PTHR22912">
    <property type="entry name" value="DISULFIDE OXIDOREDUCTASE"/>
    <property type="match status" value="1"/>
</dbReference>
<evidence type="ECO:0000256" key="8">
    <source>
        <dbReference type="ARBA" id="ARBA00023284"/>
    </source>
</evidence>
<dbReference type="InterPro" id="IPR004099">
    <property type="entry name" value="Pyr_nucl-diS_OxRdtase_dimer"/>
</dbReference>
<feature type="domain" description="Lipoyl-binding" evidence="12">
    <location>
        <begin position="2"/>
        <end position="77"/>
    </location>
</feature>
<keyword evidence="3 10" id="KW-0285">Flavoprotein</keyword>
<evidence type="ECO:0000256" key="11">
    <source>
        <dbReference type="SAM" id="MobiDB-lite"/>
    </source>
</evidence>
<comment type="cofactor">
    <cofactor evidence="10">
        <name>FAD</name>
        <dbReference type="ChEBI" id="CHEBI:57692"/>
    </cofactor>
    <text evidence="10">Binds 1 FAD per subunit.</text>
</comment>
<evidence type="ECO:0000256" key="2">
    <source>
        <dbReference type="ARBA" id="ARBA00012608"/>
    </source>
</evidence>
<dbReference type="AlphaFoldDB" id="A0A2R4WXL8"/>
<dbReference type="InterPro" id="IPR050151">
    <property type="entry name" value="Class-I_Pyr_Nuc-Dis_Oxidored"/>
</dbReference>
<dbReference type="PRINTS" id="PR00368">
    <property type="entry name" value="FADPNR"/>
</dbReference>
<protein>
    <recommendedName>
        <fullName evidence="2 10">Dihydrolipoyl dehydrogenase</fullName>
        <ecNumber evidence="2 10">1.8.1.4</ecNumber>
    </recommendedName>
</protein>
<evidence type="ECO:0000256" key="3">
    <source>
        <dbReference type="ARBA" id="ARBA00022630"/>
    </source>
</evidence>
<dbReference type="InterPro" id="IPR036188">
    <property type="entry name" value="FAD/NAD-bd_sf"/>
</dbReference>
<dbReference type="PANTHER" id="PTHR22912:SF160">
    <property type="entry name" value="DIHYDROLIPOYL DEHYDROGENASE"/>
    <property type="match status" value="1"/>
</dbReference>
<dbReference type="EMBL" id="CP028858">
    <property type="protein sequence ID" value="AWB26285.1"/>
    <property type="molecule type" value="Genomic_DNA"/>
</dbReference>
<evidence type="ECO:0000256" key="1">
    <source>
        <dbReference type="ARBA" id="ARBA00007532"/>
    </source>
</evidence>
<comment type="catalytic activity">
    <reaction evidence="9 10">
        <text>N(6)-[(R)-dihydrolipoyl]-L-lysyl-[protein] + NAD(+) = N(6)-[(R)-lipoyl]-L-lysyl-[protein] + NADH + H(+)</text>
        <dbReference type="Rhea" id="RHEA:15045"/>
        <dbReference type="Rhea" id="RHEA-COMP:10474"/>
        <dbReference type="Rhea" id="RHEA-COMP:10475"/>
        <dbReference type="ChEBI" id="CHEBI:15378"/>
        <dbReference type="ChEBI" id="CHEBI:57540"/>
        <dbReference type="ChEBI" id="CHEBI:57945"/>
        <dbReference type="ChEBI" id="CHEBI:83099"/>
        <dbReference type="ChEBI" id="CHEBI:83100"/>
        <dbReference type="EC" id="1.8.1.4"/>
    </reaction>
</comment>
<dbReference type="InterPro" id="IPR000089">
    <property type="entry name" value="Biotin_lipoyl"/>
</dbReference>
<evidence type="ECO:0000256" key="10">
    <source>
        <dbReference type="RuleBase" id="RU003692"/>
    </source>
</evidence>
<keyword evidence="4 10" id="KW-0274">FAD</keyword>
<sequence length="614" mass="63733">MTLLFEVPDLGDGAEEGRLVERRAAPGETVTDGETLAAVETDKSIVEVTAPEAMTVEAWLADEGDECAVGDPLVRYETSEVDQSDAADGAMRETRAGADETPGEADETTAEEGTTADDADDASATADSPERRVRPVGGDVAGNVPEPGSVDGIPERTDVLVIGGGPGGYVAAIRAGQLGLDVTLVEADAIGGTCLNHGCIPSKALIHGADIAHEAATAEALGISADPSVDVGQLTDWKDGVVEQLTGGVEQLCRAAGVTVVEGMAAFVNTRRARVQTDTGETAIDFENAIVATGSRPIEIPDFGFDSDHVLDSRDALALDERPDSLVVIGAGYIGMELSTVYQKLGTDVTVVELFDDVLDGYEDDISRIVRERAESLGIDFRFGETATDWAATADGVLVHTDGDHESITAEKVFVVAGREPVTDTANLDAAGIELDADGFVETDAQGRTTCEQIFAIGDVAGEPMLAHNASREGEVAAAAIAGEPAVLDHEAMPAVVFTDPEVATVGLTEQDAREAGYDPVVGQMPLSGNGRALTLGDTSGFVRIVADRRTELVVGAQIVAPEASELIAELALAIEMDARLADLAETVHTHPTLSEAVMEAAANARGEAIHTAN</sequence>
<dbReference type="SUPFAM" id="SSF55424">
    <property type="entry name" value="FAD/NAD-linked reductases, dimerisation (C-terminal) domain"/>
    <property type="match status" value="1"/>
</dbReference>
<feature type="compositionally biased region" description="Acidic residues" evidence="11">
    <location>
        <begin position="101"/>
        <end position="121"/>
    </location>
</feature>
<dbReference type="NCBIfam" id="TIGR01350">
    <property type="entry name" value="lipoamide_DH"/>
    <property type="match status" value="1"/>
</dbReference>
<comment type="miscellaneous">
    <text evidence="10">The active site is a redox-active disulfide bond.</text>
</comment>
<dbReference type="Pfam" id="PF00364">
    <property type="entry name" value="Biotin_lipoyl"/>
    <property type="match status" value="1"/>
</dbReference>
<gene>
    <name evidence="13" type="primary">lpdA</name>
    <name evidence="13" type="ORF">HARCEL1_00405</name>
</gene>
<evidence type="ECO:0000313" key="13">
    <source>
        <dbReference type="EMBL" id="AWB26285.1"/>
    </source>
</evidence>
<dbReference type="KEGG" id="harc:HARCEL1_00405"/>
<dbReference type="GO" id="GO:0004148">
    <property type="term" value="F:dihydrolipoyl dehydrogenase (NADH) activity"/>
    <property type="evidence" value="ECO:0007669"/>
    <property type="project" value="UniProtKB-EC"/>
</dbReference>
<dbReference type="PRINTS" id="PR00411">
    <property type="entry name" value="PNDRDTASEI"/>
</dbReference>